<evidence type="ECO:0000313" key="2">
    <source>
        <dbReference type="EMBL" id="CAK9270712.1"/>
    </source>
</evidence>
<reference evidence="2" key="1">
    <citation type="submission" date="2024-02" db="EMBL/GenBank/DDBJ databases">
        <authorList>
            <consortium name="ELIXIR-Norway"/>
            <consortium name="Elixir Norway"/>
        </authorList>
    </citation>
    <scope>NUCLEOTIDE SEQUENCE</scope>
</reference>
<keyword evidence="3" id="KW-1185">Reference proteome</keyword>
<dbReference type="InterPro" id="IPR014729">
    <property type="entry name" value="Rossmann-like_a/b/a_fold"/>
</dbReference>
<dbReference type="PRINTS" id="PR01438">
    <property type="entry name" value="UNVRSLSTRESS"/>
</dbReference>
<dbReference type="PANTHER" id="PTHR47583">
    <property type="entry name" value="ADENINE NUCLEOTIDE ALPHA HYDROLASES-LIKE SUPERFAMILY PROTEIN"/>
    <property type="match status" value="1"/>
</dbReference>
<dbReference type="InterPro" id="IPR006015">
    <property type="entry name" value="Universal_stress_UspA"/>
</dbReference>
<name>A0ABP0WV39_9BRYO</name>
<feature type="domain" description="UspA" evidence="1">
    <location>
        <begin position="26"/>
        <end position="158"/>
    </location>
</feature>
<dbReference type="Pfam" id="PF00582">
    <property type="entry name" value="Usp"/>
    <property type="match status" value="1"/>
</dbReference>
<sequence>MEAIAENRELTQAELEHETCERRRGRNIVVAIDHGPDSRAAFEWTLTHFVRMADTLYLVHVIPSLSPRKSTEEEVLSQVAESLMDKLAKEAYEVCMVKTVPRILEGIDVGKAICTEAERIQPAAVVMGSRGLGFVKSFIQGSVSDYCARHCPCAVIIMPHRGVEAEDD</sequence>
<dbReference type="PANTHER" id="PTHR47583:SF1">
    <property type="entry name" value="ADENINE NUCLEOTIDE ALPHA HYDROLASES-LIKE SUPERFAMILY PROTEIN"/>
    <property type="match status" value="1"/>
</dbReference>
<evidence type="ECO:0000313" key="3">
    <source>
        <dbReference type="Proteomes" id="UP001497444"/>
    </source>
</evidence>
<protein>
    <recommendedName>
        <fullName evidence="1">UspA domain-containing protein</fullName>
    </recommendedName>
</protein>
<dbReference type="InterPro" id="IPR006016">
    <property type="entry name" value="UspA"/>
</dbReference>
<dbReference type="CDD" id="cd23659">
    <property type="entry name" value="USP_At3g01520-like"/>
    <property type="match status" value="1"/>
</dbReference>
<dbReference type="Proteomes" id="UP001497444">
    <property type="component" value="Chromosome 3"/>
</dbReference>
<dbReference type="SUPFAM" id="SSF52402">
    <property type="entry name" value="Adenine nucleotide alpha hydrolases-like"/>
    <property type="match status" value="1"/>
</dbReference>
<accession>A0ABP0WV39</accession>
<evidence type="ECO:0000259" key="1">
    <source>
        <dbReference type="Pfam" id="PF00582"/>
    </source>
</evidence>
<dbReference type="Gene3D" id="3.40.50.620">
    <property type="entry name" value="HUPs"/>
    <property type="match status" value="1"/>
</dbReference>
<organism evidence="2 3">
    <name type="scientific">Sphagnum jensenii</name>
    <dbReference type="NCBI Taxonomy" id="128206"/>
    <lineage>
        <taxon>Eukaryota</taxon>
        <taxon>Viridiplantae</taxon>
        <taxon>Streptophyta</taxon>
        <taxon>Embryophyta</taxon>
        <taxon>Bryophyta</taxon>
        <taxon>Sphagnophytina</taxon>
        <taxon>Sphagnopsida</taxon>
        <taxon>Sphagnales</taxon>
        <taxon>Sphagnaceae</taxon>
        <taxon>Sphagnum</taxon>
    </lineage>
</organism>
<proteinExistence type="predicted"/>
<gene>
    <name evidence="2" type="ORF">CSSPJE1EN1_LOCUS16190</name>
</gene>
<dbReference type="EMBL" id="OZ020098">
    <property type="protein sequence ID" value="CAK9270712.1"/>
    <property type="molecule type" value="Genomic_DNA"/>
</dbReference>